<proteinExistence type="predicted"/>
<organism evidence="2 3">
    <name type="scientific">Fusarium sarcochroum</name>
    <dbReference type="NCBI Taxonomy" id="1208366"/>
    <lineage>
        <taxon>Eukaryota</taxon>
        <taxon>Fungi</taxon>
        <taxon>Dikarya</taxon>
        <taxon>Ascomycota</taxon>
        <taxon>Pezizomycotina</taxon>
        <taxon>Sordariomycetes</taxon>
        <taxon>Hypocreomycetidae</taxon>
        <taxon>Hypocreales</taxon>
        <taxon>Nectriaceae</taxon>
        <taxon>Fusarium</taxon>
        <taxon>Fusarium lateritium species complex</taxon>
    </lineage>
</organism>
<feature type="non-terminal residue" evidence="2">
    <location>
        <position position="1"/>
    </location>
</feature>
<dbReference type="OrthoDB" id="7464126at2759"/>
<accession>A0A8H4SYD1</accession>
<gene>
    <name evidence="2" type="ORF">FSARC_13870</name>
</gene>
<dbReference type="EMBL" id="JABEXW010001084">
    <property type="protein sequence ID" value="KAF4947847.1"/>
    <property type="molecule type" value="Genomic_DNA"/>
</dbReference>
<dbReference type="SUPFAM" id="SSF48403">
    <property type="entry name" value="Ankyrin repeat"/>
    <property type="match status" value="1"/>
</dbReference>
<evidence type="ECO:0000313" key="2">
    <source>
        <dbReference type="EMBL" id="KAF4947847.1"/>
    </source>
</evidence>
<comment type="caution">
    <text evidence="2">The sequence shown here is derived from an EMBL/GenBank/DDBJ whole genome shotgun (WGS) entry which is preliminary data.</text>
</comment>
<dbReference type="Gene3D" id="1.25.40.20">
    <property type="entry name" value="Ankyrin repeat-containing domain"/>
    <property type="match status" value="1"/>
</dbReference>
<reference evidence="2" key="1">
    <citation type="journal article" date="2020" name="BMC Genomics">
        <title>Correction to: Identification and distribution of gene clusters required for synthesis of sphingolipid metabolism inhibitors in diverse species of the filamentous fungus Fusarium.</title>
        <authorList>
            <person name="Kim H.S."/>
            <person name="Lohmar J.M."/>
            <person name="Busman M."/>
            <person name="Brown D.W."/>
            <person name="Naumann T.A."/>
            <person name="Divon H.H."/>
            <person name="Lysoe E."/>
            <person name="Uhlig S."/>
            <person name="Proctor R.H."/>
        </authorList>
    </citation>
    <scope>NUCLEOTIDE SEQUENCE</scope>
    <source>
        <strain evidence="2">NRRL 20472</strain>
    </source>
</reference>
<reference evidence="2" key="2">
    <citation type="submission" date="2020-05" db="EMBL/GenBank/DDBJ databases">
        <authorList>
            <person name="Kim H.-S."/>
            <person name="Proctor R.H."/>
            <person name="Brown D.W."/>
        </authorList>
    </citation>
    <scope>NUCLEOTIDE SEQUENCE</scope>
    <source>
        <strain evidence="2">NRRL 20472</strain>
    </source>
</reference>
<keyword evidence="3" id="KW-1185">Reference proteome</keyword>
<evidence type="ECO:0000259" key="1">
    <source>
        <dbReference type="Pfam" id="PF22939"/>
    </source>
</evidence>
<dbReference type="Pfam" id="PF22939">
    <property type="entry name" value="WHD_GPIID"/>
    <property type="match status" value="1"/>
</dbReference>
<dbReference type="InterPro" id="IPR054471">
    <property type="entry name" value="GPIID_WHD"/>
</dbReference>
<dbReference type="PANTHER" id="PTHR10039:SF10">
    <property type="entry name" value="NACHT DOMAIN-CONTAINING PROTEIN"/>
    <property type="match status" value="1"/>
</dbReference>
<evidence type="ECO:0000313" key="3">
    <source>
        <dbReference type="Proteomes" id="UP000622797"/>
    </source>
</evidence>
<protein>
    <recommendedName>
        <fullName evidence="1">GPI inositol-deacylase winged helix domain-containing protein</fullName>
    </recommendedName>
</protein>
<dbReference type="InterPro" id="IPR036770">
    <property type="entry name" value="Ankyrin_rpt-contain_sf"/>
</dbReference>
<dbReference type="PANTHER" id="PTHR10039">
    <property type="entry name" value="AMELOGENIN"/>
    <property type="match status" value="1"/>
</dbReference>
<name>A0A8H4SYD1_9HYPO</name>
<feature type="domain" description="GPI inositol-deacylase winged helix" evidence="1">
    <location>
        <begin position="410"/>
        <end position="493"/>
    </location>
</feature>
<dbReference type="Proteomes" id="UP000622797">
    <property type="component" value="Unassembled WGS sequence"/>
</dbReference>
<sequence length="1378" mass="157020">AVSEFEAALTSEQKVSFRASRTAAASNGPTMSDVMRLTAEIDLKTTSRHGRGRCFGPRLTNMLEAIQKFAALGDVVVGGSQNLIACGVWAAARMTVHVVTGYLTYLEKLSALFMVVGRTAPRHHAMAAIYPQSKNLQRYLCEYFIIVTKICHQSITWTRKSAISRLSSTISDPELKNFQSDLDGWSSAIKEEATLLLNQKVDEEVKESARFRSLTKFGSETSAHQDKIKKCIRFLDACSQYDYRTTWKQTRKCGTTCLLQSCYGYDGLDECEMEEQRTVLRYLSWIQPSSYKLCLSVRTPEQNTIWKRRSFQFCASIPGENPDISDYVQIEVDNRVRDGTLVTRDPGLVQDIKQELIDGADGMFLWVSLQLESLCAELSDNDIREAIHDLPLDLTETFERNLKRANSNDSKGHHKQIFKLLVGARQLLTTEELREAASVTIGQAIWNTDQHISNIYAALKFCGSLVMVDEEDDTVRFIHHSARSFCLNSPRNAAEWTFTEDEADKTMAETVVTYLSNNVFETRVSRNVIPKIDANSMPKKVVMSTMHKHAIRSNVAGKFLSLQSHINRDIGPVLAEASSRWNNVTPQFFFLSYARNNWIQHTSHLEDLTSVPQWHRLLDHPTFGVDVTDVSVRYLPNFRMRPARDRLGASPNMIWALINGHILLLKHELTKDQGVRRIQAYTKLWILLRLVELQTFQNIDYHLVKWLSPMFVSLRMNHPAKPYLLRRLSVFDDCYVYIVQKAVSASDTDAVTTLLRRDNLDQSHLSLASPPLIQVAVSSGNASISRLLVEKGIARDLHINSASLIRAITSDLPDALVVRLVHSLLLAGIDYNTLSESQLYLVIHILYTYASFHKVSMVFQGLSDLHSGLRPRMDDLILHKACRRGDLQMASIFLSRPLDPDTSKFLGSCIDAALHGISQDRLGLVWYLLKCMAHPSPTAVARAIRIQQWAFALCFLSYQTESDHSDLCVNDVDWDDIDLAVLGNDTLGAPTFIRATPGLKLLSISQNLYHITWQFYYTADVCRKDKWRLMSEAYRQRLKHAIRSTYSPPHAPDPQSWYKDDCKTVHACFTLFDQPVIELVKPETLLTHVLRLNVPNPLPIVEELSVRWRFLYNDENSPIESCNDNPKAIWEGLDRRNGLGRRLLHESLDDFNRRQELIDERRRHNCDQLRSGLADAQWAVRRLTQAFGLLQNLPTPSNFYSMIRTVPAFHLPGSRQWHLTNVRIFSFCFAYMSVRIQWLRTLGLLFRKRLLNNIMISEELRLGLGDMAAILPALQHVSLPPTDHHKIMPSVLEAAFLGLEGKHILRTLMRKNTLWILEVVPWIEQMDPGIFTWAMGQDAPLSFRRAFQSFRKSGATESEIEMLEQALKSARAKVAELE</sequence>